<dbReference type="InterPro" id="IPR036188">
    <property type="entry name" value="FAD/NAD-bd_sf"/>
</dbReference>
<dbReference type="InterPro" id="IPR050346">
    <property type="entry name" value="FMO-like"/>
</dbReference>
<dbReference type="Gene3D" id="3.50.50.60">
    <property type="entry name" value="FAD/NAD(P)-binding domain"/>
    <property type="match status" value="2"/>
</dbReference>
<protein>
    <submittedName>
        <fullName evidence="7">Uncharacterized protein</fullName>
    </submittedName>
</protein>
<dbReference type="GO" id="GO:0004499">
    <property type="term" value="F:N,N-dimethylaniline monooxygenase activity"/>
    <property type="evidence" value="ECO:0007669"/>
    <property type="project" value="InterPro"/>
</dbReference>
<evidence type="ECO:0000256" key="1">
    <source>
        <dbReference type="ARBA" id="ARBA00001974"/>
    </source>
</evidence>
<accession>A0A9P6WQY8</accession>
<keyword evidence="8" id="KW-1185">Reference proteome</keyword>
<evidence type="ECO:0000256" key="2">
    <source>
        <dbReference type="ARBA" id="ARBA00009183"/>
    </source>
</evidence>
<keyword evidence="3" id="KW-0285">Flavoprotein</keyword>
<dbReference type="AlphaFoldDB" id="A0A9P6WQY8"/>
<dbReference type="SUPFAM" id="SSF51905">
    <property type="entry name" value="FAD/NAD(P)-binding domain"/>
    <property type="match status" value="2"/>
</dbReference>
<name>A0A9P6WQY8_9ASCO</name>
<evidence type="ECO:0000256" key="4">
    <source>
        <dbReference type="ARBA" id="ARBA00022827"/>
    </source>
</evidence>
<evidence type="ECO:0000313" key="8">
    <source>
        <dbReference type="Proteomes" id="UP000697127"/>
    </source>
</evidence>
<comment type="similarity">
    <text evidence="2">Belongs to the FMO family.</text>
</comment>
<dbReference type="FunFam" id="3.50.50.60:FF:000023">
    <property type="entry name" value="Dimethylaniline monooxygenase [N-oxide-forming]"/>
    <property type="match status" value="1"/>
</dbReference>
<proteinExistence type="inferred from homology"/>
<reference evidence="7" key="1">
    <citation type="submission" date="2020-11" db="EMBL/GenBank/DDBJ databases">
        <title>Kefir isolates.</title>
        <authorList>
            <person name="Marcisauskas S."/>
            <person name="Kim Y."/>
            <person name="Blasche S."/>
        </authorList>
    </citation>
    <scope>NUCLEOTIDE SEQUENCE</scope>
    <source>
        <strain evidence="7">Olga-1</strain>
    </source>
</reference>
<keyword evidence="6" id="KW-0560">Oxidoreductase</keyword>
<dbReference type="EMBL" id="PUHW01000032">
    <property type="protein sequence ID" value="KAG0690413.1"/>
    <property type="molecule type" value="Genomic_DNA"/>
</dbReference>
<dbReference type="Pfam" id="PF00743">
    <property type="entry name" value="FMO-like"/>
    <property type="match status" value="2"/>
</dbReference>
<comment type="caution">
    <text evidence="7">The sequence shown here is derived from an EMBL/GenBank/DDBJ whole genome shotgun (WGS) entry which is preliminary data.</text>
</comment>
<dbReference type="GO" id="GO:0050660">
    <property type="term" value="F:flavin adenine dinucleotide binding"/>
    <property type="evidence" value="ECO:0007669"/>
    <property type="project" value="InterPro"/>
</dbReference>
<evidence type="ECO:0000313" key="7">
    <source>
        <dbReference type="EMBL" id="KAG0690413.1"/>
    </source>
</evidence>
<dbReference type="InterPro" id="IPR020946">
    <property type="entry name" value="Flavin_mOase-like"/>
</dbReference>
<sequence length="525" mass="59424">MTVESSKQFNIKSVAIIGSGPSGIASLYELSRLTKDGKSLFGKTDISEYEKNGDLAFTELVAFERNKSAGGVWSKSAFGDNNIDPNLPSNENENIDFSNPKDIYQNFKIDSKLEEKLKNSSQKNPIKIPFTDSIDSIIKNQWRSSAAYNGLFTNVTNRYMSFSFDEIIGDDLNKLNSKYKHLPNFQSSVDVSNYLENVIKRNNLEKYIRFNTNVERVKKLDNNKWEVIVNEIIIDNDGKKYLNWYKQIFDAVIIGNGKTIPIVPNIKGLKEFSKINKDKVNIKLAKSIQDPSFLKSAKKPLFIGSSVSSIDLLQYTFPRDLEKPSVYISRRALSANSSWVTSASYSKGIINKPTIKEFIPEKNSILFEDGTIESGFDVIIICTGYHMHYPFLEIPYDKLKFYKYTFSIDDPTLALVGNTYAGFFFNRVESQGAAIASIWNNNKKLPSNKEQINDYENAPKMVTGTINSQFISPLIELAVDGRPHPFSVNKEKTDHVYHQAVGTSVVLNLFFNIRNGTVDIKDVFN</sequence>
<dbReference type="Proteomes" id="UP000697127">
    <property type="component" value="Unassembled WGS sequence"/>
</dbReference>
<evidence type="ECO:0000256" key="3">
    <source>
        <dbReference type="ARBA" id="ARBA00022630"/>
    </source>
</evidence>
<keyword evidence="5" id="KW-0521">NADP</keyword>
<comment type="cofactor">
    <cofactor evidence="1">
        <name>FAD</name>
        <dbReference type="ChEBI" id="CHEBI:57692"/>
    </cofactor>
</comment>
<evidence type="ECO:0000256" key="6">
    <source>
        <dbReference type="ARBA" id="ARBA00023002"/>
    </source>
</evidence>
<organism evidence="7 8">
    <name type="scientific">Pichia californica</name>
    <dbReference type="NCBI Taxonomy" id="460514"/>
    <lineage>
        <taxon>Eukaryota</taxon>
        <taxon>Fungi</taxon>
        <taxon>Dikarya</taxon>
        <taxon>Ascomycota</taxon>
        <taxon>Saccharomycotina</taxon>
        <taxon>Pichiomycetes</taxon>
        <taxon>Pichiales</taxon>
        <taxon>Pichiaceae</taxon>
        <taxon>Pichia</taxon>
    </lineage>
</organism>
<keyword evidence="4" id="KW-0274">FAD</keyword>
<gene>
    <name evidence="7" type="ORF">C6P40_002906</name>
</gene>
<dbReference type="PANTHER" id="PTHR23023">
    <property type="entry name" value="DIMETHYLANILINE MONOOXYGENASE"/>
    <property type="match status" value="1"/>
</dbReference>
<evidence type="ECO:0000256" key="5">
    <source>
        <dbReference type="ARBA" id="ARBA00022857"/>
    </source>
</evidence>
<dbReference type="GO" id="GO:0050661">
    <property type="term" value="F:NADP binding"/>
    <property type="evidence" value="ECO:0007669"/>
    <property type="project" value="InterPro"/>
</dbReference>